<dbReference type="AlphaFoldDB" id="A0A7X0U414"/>
<sequence>MTRVVVVDDQAVVREGLVLLLGLLPGIEVVGSAGDGEAALRVVEAERPDVVLMDLRMPRMDGVEATARIRAAYPGTQVVVLTTYSDDESVLAALRAGARGFLTKDADADDLASAVATVMRGDAQLDPTVQRLLLDTMPPPPPPAPAQPAPPHTQHREPARRDQPPAGLHRPAGGDSRSPDGLTPRETEVLRLIAEGLSNAEIATRLYITEATVKTHINNLFAKAHLRDRAQAVTYAYRHGLAHPG</sequence>
<dbReference type="Proteomes" id="UP000565579">
    <property type="component" value="Unassembled WGS sequence"/>
</dbReference>
<dbReference type="SUPFAM" id="SSF52172">
    <property type="entry name" value="CheY-like"/>
    <property type="match status" value="1"/>
</dbReference>
<dbReference type="PANTHER" id="PTHR43214">
    <property type="entry name" value="TWO-COMPONENT RESPONSE REGULATOR"/>
    <property type="match status" value="1"/>
</dbReference>
<evidence type="ECO:0000256" key="5">
    <source>
        <dbReference type="PROSITE-ProRule" id="PRU00169"/>
    </source>
</evidence>
<dbReference type="InterPro" id="IPR011006">
    <property type="entry name" value="CheY-like_superfamily"/>
</dbReference>
<dbReference type="InterPro" id="IPR039420">
    <property type="entry name" value="WalR-like"/>
</dbReference>
<keyword evidence="2" id="KW-0805">Transcription regulation</keyword>
<dbReference type="Pfam" id="PF00072">
    <property type="entry name" value="Response_reg"/>
    <property type="match status" value="1"/>
</dbReference>
<feature type="domain" description="Response regulatory" evidence="8">
    <location>
        <begin position="3"/>
        <end position="119"/>
    </location>
</feature>
<dbReference type="InterPro" id="IPR058245">
    <property type="entry name" value="NreC/VraR/RcsB-like_REC"/>
</dbReference>
<evidence type="ECO:0000259" key="7">
    <source>
        <dbReference type="PROSITE" id="PS50043"/>
    </source>
</evidence>
<dbReference type="PRINTS" id="PR00038">
    <property type="entry name" value="HTHLUXR"/>
</dbReference>
<feature type="domain" description="HTH luxR-type" evidence="7">
    <location>
        <begin position="175"/>
        <end position="240"/>
    </location>
</feature>
<comment type="caution">
    <text evidence="9">The sequence shown here is derived from an EMBL/GenBank/DDBJ whole genome shotgun (WGS) entry which is preliminary data.</text>
</comment>
<dbReference type="GO" id="GO:0000160">
    <property type="term" value="P:phosphorelay signal transduction system"/>
    <property type="evidence" value="ECO:0007669"/>
    <property type="project" value="InterPro"/>
</dbReference>
<dbReference type="EMBL" id="JACHMI010000001">
    <property type="protein sequence ID" value="MBB6554356.1"/>
    <property type="molecule type" value="Genomic_DNA"/>
</dbReference>
<protein>
    <submittedName>
        <fullName evidence="9">DNA-binding NarL/FixJ family response regulator</fullName>
    </submittedName>
</protein>
<accession>A0A7X0U414</accession>
<feature type="region of interest" description="Disordered" evidence="6">
    <location>
        <begin position="133"/>
        <end position="183"/>
    </location>
</feature>
<dbReference type="InterPro" id="IPR016032">
    <property type="entry name" value="Sig_transdc_resp-reg_C-effctor"/>
</dbReference>
<evidence type="ECO:0000259" key="8">
    <source>
        <dbReference type="PROSITE" id="PS50110"/>
    </source>
</evidence>
<evidence type="ECO:0000256" key="4">
    <source>
        <dbReference type="ARBA" id="ARBA00023163"/>
    </source>
</evidence>
<keyword evidence="3 9" id="KW-0238">DNA-binding</keyword>
<dbReference type="InterPro" id="IPR001789">
    <property type="entry name" value="Sig_transdc_resp-reg_receiver"/>
</dbReference>
<dbReference type="PROSITE" id="PS00622">
    <property type="entry name" value="HTH_LUXR_1"/>
    <property type="match status" value="1"/>
</dbReference>
<keyword evidence="4" id="KW-0804">Transcription</keyword>
<proteinExistence type="predicted"/>
<name>A0A7X0U414_9ACTN</name>
<evidence type="ECO:0000256" key="3">
    <source>
        <dbReference type="ARBA" id="ARBA00023125"/>
    </source>
</evidence>
<dbReference type="Gene3D" id="3.40.50.2300">
    <property type="match status" value="1"/>
</dbReference>
<feature type="modified residue" description="4-aspartylphosphate" evidence="5">
    <location>
        <position position="54"/>
    </location>
</feature>
<evidence type="ECO:0000256" key="6">
    <source>
        <dbReference type="SAM" id="MobiDB-lite"/>
    </source>
</evidence>
<dbReference type="RefSeq" id="WP_185109091.1">
    <property type="nucleotide sequence ID" value="NZ_BAAAXY010000156.1"/>
</dbReference>
<evidence type="ECO:0000313" key="9">
    <source>
        <dbReference type="EMBL" id="MBB6554356.1"/>
    </source>
</evidence>
<dbReference type="InterPro" id="IPR000792">
    <property type="entry name" value="Tscrpt_reg_LuxR_C"/>
</dbReference>
<dbReference type="CDD" id="cd17535">
    <property type="entry name" value="REC_NarL-like"/>
    <property type="match status" value="1"/>
</dbReference>
<dbReference type="GO" id="GO:0003677">
    <property type="term" value="F:DNA binding"/>
    <property type="evidence" value="ECO:0007669"/>
    <property type="project" value="UniProtKB-KW"/>
</dbReference>
<dbReference type="PROSITE" id="PS50110">
    <property type="entry name" value="RESPONSE_REGULATORY"/>
    <property type="match status" value="1"/>
</dbReference>
<gene>
    <name evidence="9" type="ORF">HD593_009151</name>
</gene>
<evidence type="ECO:0000256" key="2">
    <source>
        <dbReference type="ARBA" id="ARBA00023015"/>
    </source>
</evidence>
<dbReference type="GO" id="GO:0006355">
    <property type="term" value="P:regulation of DNA-templated transcription"/>
    <property type="evidence" value="ECO:0007669"/>
    <property type="project" value="InterPro"/>
</dbReference>
<dbReference type="PANTHER" id="PTHR43214:SF24">
    <property type="entry name" value="TRANSCRIPTIONAL REGULATORY PROTEIN NARL-RELATED"/>
    <property type="match status" value="1"/>
</dbReference>
<dbReference type="SMART" id="SM00448">
    <property type="entry name" value="REC"/>
    <property type="match status" value="1"/>
</dbReference>
<feature type="compositionally biased region" description="Basic and acidic residues" evidence="6">
    <location>
        <begin position="154"/>
        <end position="163"/>
    </location>
</feature>
<evidence type="ECO:0000313" key="10">
    <source>
        <dbReference type="Proteomes" id="UP000565579"/>
    </source>
</evidence>
<feature type="compositionally biased region" description="Pro residues" evidence="6">
    <location>
        <begin position="137"/>
        <end position="151"/>
    </location>
</feature>
<keyword evidence="1 5" id="KW-0597">Phosphoprotein</keyword>
<reference evidence="9 10" key="1">
    <citation type="submission" date="2020-08" db="EMBL/GenBank/DDBJ databases">
        <title>Sequencing the genomes of 1000 actinobacteria strains.</title>
        <authorList>
            <person name="Klenk H.-P."/>
        </authorList>
    </citation>
    <scope>NUCLEOTIDE SEQUENCE [LARGE SCALE GENOMIC DNA]</scope>
    <source>
        <strain evidence="9 10">DSM 43768</strain>
    </source>
</reference>
<dbReference type="SMART" id="SM00421">
    <property type="entry name" value="HTH_LUXR"/>
    <property type="match status" value="1"/>
</dbReference>
<evidence type="ECO:0000256" key="1">
    <source>
        <dbReference type="ARBA" id="ARBA00022553"/>
    </source>
</evidence>
<organism evidence="9 10">
    <name type="scientific">Nonomuraea rubra</name>
    <dbReference type="NCBI Taxonomy" id="46180"/>
    <lineage>
        <taxon>Bacteria</taxon>
        <taxon>Bacillati</taxon>
        <taxon>Actinomycetota</taxon>
        <taxon>Actinomycetes</taxon>
        <taxon>Streptosporangiales</taxon>
        <taxon>Streptosporangiaceae</taxon>
        <taxon>Nonomuraea</taxon>
    </lineage>
</organism>
<dbReference type="PROSITE" id="PS50043">
    <property type="entry name" value="HTH_LUXR_2"/>
    <property type="match status" value="1"/>
</dbReference>
<keyword evidence="10" id="KW-1185">Reference proteome</keyword>
<dbReference type="SUPFAM" id="SSF46894">
    <property type="entry name" value="C-terminal effector domain of the bipartite response regulators"/>
    <property type="match status" value="1"/>
</dbReference>
<dbReference type="Pfam" id="PF00196">
    <property type="entry name" value="GerE"/>
    <property type="match status" value="1"/>
</dbReference>
<dbReference type="CDD" id="cd06170">
    <property type="entry name" value="LuxR_C_like"/>
    <property type="match status" value="1"/>
</dbReference>